<sequence>MTTETDAQLYVPLKVRRQREHERLQQRLTVLQQRLQHERSDSESASDSDELQLKKQKTTSLSTLTTSTSSDSKAAEALSSTASIEDQQQQQQRSSVILLDQAFAMRENVSPPIKPFEYMRFSRAILDALKTKKILRPTLIQVQAMPRILAGRDMIGIAFTGSGKTVTFTLPLVMLALEEETKMPVVGHEGPFGLIAGPSHKLMR</sequence>
<dbReference type="SUPFAM" id="SSF52540">
    <property type="entry name" value="P-loop containing nucleoside triphosphate hydrolases"/>
    <property type="match status" value="1"/>
</dbReference>
<evidence type="ECO:0000256" key="3">
    <source>
        <dbReference type="ARBA" id="ARBA00022806"/>
    </source>
</evidence>
<dbReference type="GO" id="GO:0016787">
    <property type="term" value="F:hydrolase activity"/>
    <property type="evidence" value="ECO:0007669"/>
    <property type="project" value="UniProtKB-KW"/>
</dbReference>
<evidence type="ECO:0000256" key="5">
    <source>
        <dbReference type="SAM" id="MobiDB-lite"/>
    </source>
</evidence>
<dbReference type="Pfam" id="PF00270">
    <property type="entry name" value="DEAD"/>
    <property type="match status" value="1"/>
</dbReference>
<dbReference type="Proteomes" id="UP001162031">
    <property type="component" value="Unassembled WGS sequence"/>
</dbReference>
<keyword evidence="4" id="KW-0067">ATP-binding</keyword>
<protein>
    <recommendedName>
        <fullName evidence="6">DEAD/DEAH-box helicase domain-containing protein</fullName>
    </recommendedName>
</protein>
<comment type="caution">
    <text evidence="7">The sequence shown here is derived from an EMBL/GenBank/DDBJ whole genome shotgun (WGS) entry which is preliminary data.</text>
</comment>
<gene>
    <name evidence="7" type="ORF">HBR001_LOCUS3815</name>
</gene>
<feature type="domain" description="DEAD/DEAH-box helicase" evidence="6">
    <location>
        <begin position="139"/>
        <end position="186"/>
    </location>
</feature>
<dbReference type="GO" id="GO:0005524">
    <property type="term" value="F:ATP binding"/>
    <property type="evidence" value="ECO:0007669"/>
    <property type="project" value="UniProtKB-KW"/>
</dbReference>
<dbReference type="GO" id="GO:0003724">
    <property type="term" value="F:RNA helicase activity"/>
    <property type="evidence" value="ECO:0007669"/>
    <property type="project" value="TreeGrafter"/>
</dbReference>
<evidence type="ECO:0000256" key="1">
    <source>
        <dbReference type="ARBA" id="ARBA00022741"/>
    </source>
</evidence>
<dbReference type="AlphaFoldDB" id="A0AAV0TRJ6"/>
<keyword evidence="1" id="KW-0547">Nucleotide-binding</keyword>
<evidence type="ECO:0000256" key="4">
    <source>
        <dbReference type="ARBA" id="ARBA00022840"/>
    </source>
</evidence>
<dbReference type="InterPro" id="IPR011545">
    <property type="entry name" value="DEAD/DEAH_box_helicase_dom"/>
</dbReference>
<dbReference type="Gene3D" id="3.40.50.300">
    <property type="entry name" value="P-loop containing nucleotide triphosphate hydrolases"/>
    <property type="match status" value="1"/>
</dbReference>
<dbReference type="GO" id="GO:0005829">
    <property type="term" value="C:cytosol"/>
    <property type="evidence" value="ECO:0007669"/>
    <property type="project" value="TreeGrafter"/>
</dbReference>
<accession>A0AAV0TRJ6</accession>
<dbReference type="PANTHER" id="PTHR47959">
    <property type="entry name" value="ATP-DEPENDENT RNA HELICASE RHLE-RELATED"/>
    <property type="match status" value="1"/>
</dbReference>
<evidence type="ECO:0000256" key="2">
    <source>
        <dbReference type="ARBA" id="ARBA00022801"/>
    </source>
</evidence>
<keyword evidence="8" id="KW-1185">Reference proteome</keyword>
<dbReference type="InterPro" id="IPR050079">
    <property type="entry name" value="DEAD_box_RNA_helicase"/>
</dbReference>
<dbReference type="InterPro" id="IPR027417">
    <property type="entry name" value="P-loop_NTPase"/>
</dbReference>
<feature type="region of interest" description="Disordered" evidence="5">
    <location>
        <begin position="32"/>
        <end position="88"/>
    </location>
</feature>
<keyword evidence="3" id="KW-0347">Helicase</keyword>
<dbReference type="GO" id="GO:0003676">
    <property type="term" value="F:nucleic acid binding"/>
    <property type="evidence" value="ECO:0007669"/>
    <property type="project" value="InterPro"/>
</dbReference>
<name>A0AAV0TRJ6_HYABA</name>
<feature type="compositionally biased region" description="Low complexity" evidence="5">
    <location>
        <begin position="58"/>
        <end position="72"/>
    </location>
</feature>
<proteinExistence type="predicted"/>
<evidence type="ECO:0000313" key="8">
    <source>
        <dbReference type="Proteomes" id="UP001162031"/>
    </source>
</evidence>
<evidence type="ECO:0000313" key="7">
    <source>
        <dbReference type="EMBL" id="CAI5726324.1"/>
    </source>
</evidence>
<dbReference type="PANTHER" id="PTHR47959:SF1">
    <property type="entry name" value="ATP-DEPENDENT RNA HELICASE DBPA"/>
    <property type="match status" value="1"/>
</dbReference>
<organism evidence="7 8">
    <name type="scientific">Hyaloperonospora brassicae</name>
    <name type="common">Brassica downy mildew</name>
    <name type="synonym">Peronospora brassicae</name>
    <dbReference type="NCBI Taxonomy" id="162125"/>
    <lineage>
        <taxon>Eukaryota</taxon>
        <taxon>Sar</taxon>
        <taxon>Stramenopiles</taxon>
        <taxon>Oomycota</taxon>
        <taxon>Peronosporomycetes</taxon>
        <taxon>Peronosporales</taxon>
        <taxon>Peronosporaceae</taxon>
        <taxon>Hyaloperonospora</taxon>
    </lineage>
</organism>
<keyword evidence="2" id="KW-0378">Hydrolase</keyword>
<evidence type="ECO:0000259" key="6">
    <source>
        <dbReference type="Pfam" id="PF00270"/>
    </source>
</evidence>
<dbReference type="EMBL" id="CANTFL010000649">
    <property type="protein sequence ID" value="CAI5726324.1"/>
    <property type="molecule type" value="Genomic_DNA"/>
</dbReference>
<reference evidence="7" key="1">
    <citation type="submission" date="2022-12" db="EMBL/GenBank/DDBJ databases">
        <authorList>
            <person name="Webb A."/>
        </authorList>
    </citation>
    <scope>NUCLEOTIDE SEQUENCE</scope>
    <source>
        <strain evidence="7">Hp1</strain>
    </source>
</reference>